<name>A0ABQ7LJ58_BRACM</name>
<feature type="non-terminal residue" evidence="1">
    <location>
        <position position="1"/>
    </location>
</feature>
<accession>A0ABQ7LJ58</accession>
<proteinExistence type="predicted"/>
<sequence>WIWTERNKRLHDGVSQTPASLFKKIDRNVRDTILGKRKTALDMFLICNDLILQHLTCQSFGMNYKDLIAMIKKPKVWPSFATEPEKIEILQICFSDFKIIHIPQVQN</sequence>
<dbReference type="Proteomes" id="UP000823674">
    <property type="component" value="Chromosome A09"/>
</dbReference>
<evidence type="ECO:0000313" key="1">
    <source>
        <dbReference type="EMBL" id="KAG5385811.1"/>
    </source>
</evidence>
<organism evidence="1 2">
    <name type="scientific">Brassica rapa subsp. trilocularis</name>
    <dbReference type="NCBI Taxonomy" id="1813537"/>
    <lineage>
        <taxon>Eukaryota</taxon>
        <taxon>Viridiplantae</taxon>
        <taxon>Streptophyta</taxon>
        <taxon>Embryophyta</taxon>
        <taxon>Tracheophyta</taxon>
        <taxon>Spermatophyta</taxon>
        <taxon>Magnoliopsida</taxon>
        <taxon>eudicotyledons</taxon>
        <taxon>Gunneridae</taxon>
        <taxon>Pentapetalae</taxon>
        <taxon>rosids</taxon>
        <taxon>malvids</taxon>
        <taxon>Brassicales</taxon>
        <taxon>Brassicaceae</taxon>
        <taxon>Brassiceae</taxon>
        <taxon>Brassica</taxon>
    </lineage>
</organism>
<evidence type="ECO:0000313" key="2">
    <source>
        <dbReference type="Proteomes" id="UP000823674"/>
    </source>
</evidence>
<gene>
    <name evidence="1" type="primary">A09g516220.1_BraROA</name>
    <name evidence="1" type="ORF">IGI04_037281</name>
</gene>
<keyword evidence="2" id="KW-1185">Reference proteome</keyword>
<reference evidence="1 2" key="1">
    <citation type="submission" date="2021-03" db="EMBL/GenBank/DDBJ databases">
        <authorList>
            <person name="King G.J."/>
            <person name="Bancroft I."/>
            <person name="Baten A."/>
            <person name="Bloomfield J."/>
            <person name="Borpatragohain P."/>
            <person name="He Z."/>
            <person name="Irish N."/>
            <person name="Irwin J."/>
            <person name="Liu K."/>
            <person name="Mauleon R.P."/>
            <person name="Moore J."/>
            <person name="Morris R."/>
            <person name="Ostergaard L."/>
            <person name="Wang B."/>
            <person name="Wells R."/>
        </authorList>
    </citation>
    <scope>NUCLEOTIDE SEQUENCE [LARGE SCALE GENOMIC DNA]</scope>
    <source>
        <strain evidence="1">R-o-18</strain>
        <tissue evidence="1">Leaf</tissue>
    </source>
</reference>
<dbReference type="EMBL" id="JADBGQ010000008">
    <property type="protein sequence ID" value="KAG5385811.1"/>
    <property type="molecule type" value="Genomic_DNA"/>
</dbReference>
<comment type="caution">
    <text evidence="1">The sequence shown here is derived from an EMBL/GenBank/DDBJ whole genome shotgun (WGS) entry which is preliminary data.</text>
</comment>
<protein>
    <submittedName>
        <fullName evidence="1">Uncharacterized protein</fullName>
    </submittedName>
</protein>